<name>A0A5K7ZCD3_9BACT</name>
<keyword evidence="3" id="KW-1185">Reference proteome</keyword>
<dbReference type="InterPro" id="IPR045063">
    <property type="entry name" value="Dynamin_N"/>
</dbReference>
<gene>
    <name evidence="2" type="ORF">DSCW_61950</name>
</gene>
<evidence type="ECO:0000259" key="1">
    <source>
        <dbReference type="Pfam" id="PF00350"/>
    </source>
</evidence>
<dbReference type="Pfam" id="PF00350">
    <property type="entry name" value="Dynamin_N"/>
    <property type="match status" value="1"/>
</dbReference>
<dbReference type="EMBL" id="AP021875">
    <property type="protein sequence ID" value="BBO78778.1"/>
    <property type="molecule type" value="Genomic_DNA"/>
</dbReference>
<proteinExistence type="predicted"/>
<organism evidence="2 3">
    <name type="scientific">Desulfosarcina widdelii</name>
    <dbReference type="NCBI Taxonomy" id="947919"/>
    <lineage>
        <taxon>Bacteria</taxon>
        <taxon>Pseudomonadati</taxon>
        <taxon>Thermodesulfobacteriota</taxon>
        <taxon>Desulfobacteria</taxon>
        <taxon>Desulfobacterales</taxon>
        <taxon>Desulfosarcinaceae</taxon>
        <taxon>Desulfosarcina</taxon>
    </lineage>
</organism>
<dbReference type="AlphaFoldDB" id="A0A5K7ZCD3"/>
<protein>
    <recommendedName>
        <fullName evidence="1">Dynamin N-terminal domain-containing protein</fullName>
    </recommendedName>
</protein>
<dbReference type="Gene3D" id="3.40.50.300">
    <property type="entry name" value="P-loop containing nucleotide triphosphate hydrolases"/>
    <property type="match status" value="1"/>
</dbReference>
<dbReference type="KEGG" id="dwd:DSCW_61950"/>
<evidence type="ECO:0000313" key="2">
    <source>
        <dbReference type="EMBL" id="BBO78778.1"/>
    </source>
</evidence>
<dbReference type="InterPro" id="IPR027417">
    <property type="entry name" value="P-loop_NTPase"/>
</dbReference>
<dbReference type="SUPFAM" id="SSF52540">
    <property type="entry name" value="P-loop containing nucleoside triphosphate hydrolases"/>
    <property type="match status" value="1"/>
</dbReference>
<dbReference type="Proteomes" id="UP000427769">
    <property type="component" value="Chromosome"/>
</dbReference>
<accession>A0A5K7ZCD3</accession>
<sequence length="653" mass="70746">MDQLYDAGTIEAVARLKDAAVRLSDLLVLDCRPAVDAWQQAVEARLLPRLKPDFPLVAAICGGGSSGKSTLFNALVGRPLSPTGGRAGINRRPLIAISTQYKEQPGVAEALVDPFGCAPKLLEAAEELASPGDPLLCYEKSLPPGLALLDTPDFDTGAGGSYQNREMAERSLSAADVLIYIFTNANYNNRDNTDFIARMLTTVGTRNSFLVYRVYPSFSDEEVLDHAGTVARNLYGEGAERHVLGVYRAGEDNRVAAGERSVGVVPTGDSRVGLMEALSQMDPRQVKGELHRSIFTDVVHQGRGFAEEVRQANEHLAAYLEGLRAIQRSFVQEALSHLPMDAVVRRFSQIWRDTDPAHVKFMRKTGQVVEGPLQLALRAAKWIRGRKSGKKATLPEGVAAAAMEADLVQAANGLRKASVDPELTIRLSRSDPAVDQMRERIRRLPKHAEAAETSTQGDTATFRIPLPPALAATQEALRSANWSVSLEDMLARQDAPGGLTGELEEELQRLVREQRARMTTFDQIRQTFAAMLNIIPATAAVTYVLHTGDPVGAVGIKVKLAGLFGLNDLYALVAIPATAGMKKADLKQLEALLAPVARAWLTHKLMAIEALFEEKITGALLQKGQVVSAAAADDIQQMDQSLAHCGRALEKMA</sequence>
<dbReference type="RefSeq" id="WP_170302537.1">
    <property type="nucleotide sequence ID" value="NZ_AP021875.1"/>
</dbReference>
<evidence type="ECO:0000313" key="3">
    <source>
        <dbReference type="Proteomes" id="UP000427769"/>
    </source>
</evidence>
<feature type="domain" description="Dynamin N-terminal" evidence="1">
    <location>
        <begin position="59"/>
        <end position="210"/>
    </location>
</feature>
<reference evidence="2 3" key="1">
    <citation type="submission" date="2019-11" db="EMBL/GenBank/DDBJ databases">
        <title>Comparative genomics of hydrocarbon-degrading Desulfosarcina strains.</title>
        <authorList>
            <person name="Watanabe M."/>
            <person name="Kojima H."/>
            <person name="Fukui M."/>
        </authorList>
    </citation>
    <scope>NUCLEOTIDE SEQUENCE [LARGE SCALE GENOMIC DNA]</scope>
    <source>
        <strain evidence="2 3">PP31</strain>
    </source>
</reference>